<protein>
    <recommendedName>
        <fullName evidence="1">Methyltransferase domain-containing protein</fullName>
    </recommendedName>
</protein>
<dbReference type="AlphaFoldDB" id="A0A1E3W2E6"/>
<evidence type="ECO:0000313" key="2">
    <source>
        <dbReference type="EMBL" id="ODR99965.1"/>
    </source>
</evidence>
<accession>A0A1E3W2E6</accession>
<comment type="caution">
    <text evidence="2">The sequence shown here is derived from an EMBL/GenBank/DDBJ whole genome shotgun (WGS) entry which is preliminary data.</text>
</comment>
<dbReference type="SUPFAM" id="SSF53335">
    <property type="entry name" value="S-adenosyl-L-methionine-dependent methyltransferases"/>
    <property type="match status" value="1"/>
</dbReference>
<dbReference type="OrthoDB" id="9792690at2"/>
<dbReference type="Pfam" id="PF13649">
    <property type="entry name" value="Methyltransf_25"/>
    <property type="match status" value="1"/>
</dbReference>
<evidence type="ECO:0000313" key="3">
    <source>
        <dbReference type="Proteomes" id="UP000094501"/>
    </source>
</evidence>
<sequence length="205" mass="22992">MQAVTSTSELPAEGLDALGACPVCGSSDRTLLYDNLKDIVFGCAPGLWTMWRCQSCASGYLDPRPSSAAIPLIYQRYYTHEAPKDSHRNDTAFSLRRLRHLLANGYRNRRYGTRYEHNLAAGYWLALLYPRVREILDVEFRHLRRLKPGERARLLDVGCGNGSFMAKARDAGWDVFGCDPDTSALELARARALRSGKATHRLGKT</sequence>
<dbReference type="Proteomes" id="UP000094501">
    <property type="component" value="Unassembled WGS sequence"/>
</dbReference>
<dbReference type="EMBL" id="LPWG01000010">
    <property type="protein sequence ID" value="ODR99965.1"/>
    <property type="molecule type" value="Genomic_DNA"/>
</dbReference>
<dbReference type="CDD" id="cd02440">
    <property type="entry name" value="AdoMet_MTases"/>
    <property type="match status" value="1"/>
</dbReference>
<dbReference type="Gene3D" id="3.40.50.150">
    <property type="entry name" value="Vaccinia Virus protein VP39"/>
    <property type="match status" value="1"/>
</dbReference>
<dbReference type="InterPro" id="IPR041698">
    <property type="entry name" value="Methyltransf_25"/>
</dbReference>
<dbReference type="InterPro" id="IPR029063">
    <property type="entry name" value="SAM-dependent_MTases_sf"/>
</dbReference>
<reference evidence="2 3" key="1">
    <citation type="journal article" date="2016" name="Environ. Microbiol.">
        <title>New Methyloceanibacter diversity from North Sea sediments includes methanotroph containing solely the soluble methane monooxygenase.</title>
        <authorList>
            <person name="Vekeman B."/>
            <person name="Kerckhof F.M."/>
            <person name="Cremers G."/>
            <person name="de Vos P."/>
            <person name="Vandamme P."/>
            <person name="Boon N."/>
            <person name="Op den Camp H.J."/>
            <person name="Heylen K."/>
        </authorList>
    </citation>
    <scope>NUCLEOTIDE SEQUENCE [LARGE SCALE GENOMIC DNA]</scope>
    <source>
        <strain evidence="2 3">R-67174</strain>
    </source>
</reference>
<gene>
    <name evidence="2" type="ORF">AUC68_02330</name>
</gene>
<evidence type="ECO:0000259" key="1">
    <source>
        <dbReference type="Pfam" id="PF13649"/>
    </source>
</evidence>
<organism evidence="2 3">
    <name type="scientific">Methyloceanibacter methanicus</name>
    <dbReference type="NCBI Taxonomy" id="1774968"/>
    <lineage>
        <taxon>Bacteria</taxon>
        <taxon>Pseudomonadati</taxon>
        <taxon>Pseudomonadota</taxon>
        <taxon>Alphaproteobacteria</taxon>
        <taxon>Hyphomicrobiales</taxon>
        <taxon>Hyphomicrobiaceae</taxon>
        <taxon>Methyloceanibacter</taxon>
    </lineage>
</organism>
<name>A0A1E3W2E6_9HYPH</name>
<feature type="domain" description="Methyltransferase" evidence="1">
    <location>
        <begin position="155"/>
        <end position="196"/>
    </location>
</feature>
<keyword evidence="3" id="KW-1185">Reference proteome</keyword>
<proteinExistence type="predicted"/>
<dbReference type="STRING" id="1774968.AUC68_02330"/>